<dbReference type="EMBL" id="FOWD01000031">
    <property type="protein sequence ID" value="SFO48978.1"/>
    <property type="molecule type" value="Genomic_DNA"/>
</dbReference>
<dbReference type="STRING" id="1527.SAMN04489757_1319"/>
<feature type="domain" description="Ferrous iron transporter FeoA-like" evidence="2">
    <location>
        <begin position="5"/>
        <end position="77"/>
    </location>
</feature>
<dbReference type="OrthoDB" id="3182299at2"/>
<proteinExistence type="predicted"/>
<dbReference type="Pfam" id="PF04023">
    <property type="entry name" value="FeoA"/>
    <property type="match status" value="1"/>
</dbReference>
<dbReference type="AlphaFoldDB" id="A0A1I5HKV9"/>
<dbReference type="GO" id="GO:0046914">
    <property type="term" value="F:transition metal ion binding"/>
    <property type="evidence" value="ECO:0007669"/>
    <property type="project" value="InterPro"/>
</dbReference>
<name>A0A1I5HKV9_9FIRM</name>
<dbReference type="InterPro" id="IPR052713">
    <property type="entry name" value="FeoA"/>
</dbReference>
<reference evidence="3 4" key="1">
    <citation type="submission" date="2016-10" db="EMBL/GenBank/DDBJ databases">
        <authorList>
            <person name="de Groot N.N."/>
        </authorList>
    </citation>
    <scope>NUCLEOTIDE SEQUENCE [LARGE SCALE GENOMIC DNA]</scope>
    <source>
        <strain evidence="3 4">DSM 1283</strain>
    </source>
</reference>
<keyword evidence="4" id="KW-1185">Reference proteome</keyword>
<protein>
    <submittedName>
        <fullName evidence="3">Ferrous iron transport protein A</fullName>
    </submittedName>
</protein>
<dbReference type="SMART" id="SM00899">
    <property type="entry name" value="FeoA"/>
    <property type="match status" value="1"/>
</dbReference>
<gene>
    <name evidence="3" type="ORF">SAMN04489757_1319</name>
</gene>
<evidence type="ECO:0000256" key="1">
    <source>
        <dbReference type="ARBA" id="ARBA00023004"/>
    </source>
</evidence>
<dbReference type="InterPro" id="IPR007167">
    <property type="entry name" value="Fe-transptr_FeoA-like"/>
</dbReference>
<accession>A0A1I5HKV9</accession>
<dbReference type="SUPFAM" id="SSF50037">
    <property type="entry name" value="C-terminal domain of transcriptional repressors"/>
    <property type="match status" value="1"/>
</dbReference>
<evidence type="ECO:0000313" key="4">
    <source>
        <dbReference type="Proteomes" id="UP000198806"/>
    </source>
</evidence>
<dbReference type="PANTHER" id="PTHR42954:SF2">
    <property type="entry name" value="FE(2+) TRANSPORT PROTEIN A"/>
    <property type="match status" value="1"/>
</dbReference>
<evidence type="ECO:0000259" key="2">
    <source>
        <dbReference type="SMART" id="SM00899"/>
    </source>
</evidence>
<evidence type="ECO:0000313" key="3">
    <source>
        <dbReference type="EMBL" id="SFO48978.1"/>
    </source>
</evidence>
<dbReference type="Gene3D" id="2.30.30.90">
    <property type="match status" value="1"/>
</dbReference>
<dbReference type="RefSeq" id="WP_091687718.1">
    <property type="nucleotide sequence ID" value="NZ_BAABFM010000040.1"/>
</dbReference>
<dbReference type="PANTHER" id="PTHR42954">
    <property type="entry name" value="FE(2+) TRANSPORT PROTEIN A"/>
    <property type="match status" value="1"/>
</dbReference>
<dbReference type="InterPro" id="IPR038157">
    <property type="entry name" value="FeoA_core_dom"/>
</dbReference>
<keyword evidence="1" id="KW-0408">Iron</keyword>
<organism evidence="3 4">
    <name type="scientific">Anaerocolumna aminovalerica</name>
    <dbReference type="NCBI Taxonomy" id="1527"/>
    <lineage>
        <taxon>Bacteria</taxon>
        <taxon>Bacillati</taxon>
        <taxon>Bacillota</taxon>
        <taxon>Clostridia</taxon>
        <taxon>Lachnospirales</taxon>
        <taxon>Lachnospiraceae</taxon>
        <taxon>Anaerocolumna</taxon>
    </lineage>
</organism>
<dbReference type="Proteomes" id="UP000198806">
    <property type="component" value="Unassembled WGS sequence"/>
</dbReference>
<dbReference type="InterPro" id="IPR008988">
    <property type="entry name" value="Transcriptional_repressor_C"/>
</dbReference>
<sequence>MAKNYPLSMLSVGSSAIIQSSDDTYSMKRRLLDLGFSAGAKVKCIQSAPCGDPIAYSIRGTIIALRNDTAQKIIVENIEGVD</sequence>